<dbReference type="Proteomes" id="UP000521199">
    <property type="component" value="Unassembled WGS sequence"/>
</dbReference>
<name>A0A7W8D6A6_9GAMM</name>
<reference evidence="1 2" key="1">
    <citation type="submission" date="2020-08" db="EMBL/GenBank/DDBJ databases">
        <title>Genomic Encyclopedia of Type Strains, Phase IV (KMG-IV): sequencing the most valuable type-strain genomes for metagenomic binning, comparative biology and taxonomic classification.</title>
        <authorList>
            <person name="Goeker M."/>
        </authorList>
    </citation>
    <scope>NUCLEOTIDE SEQUENCE [LARGE SCALE GENOMIC DNA]</scope>
    <source>
        <strain evidence="1 2">DSM 24163</strain>
    </source>
</reference>
<protein>
    <submittedName>
        <fullName evidence="1">Uncharacterized protein</fullName>
    </submittedName>
</protein>
<accession>A0A7W8D6A6</accession>
<organism evidence="1 2">
    <name type="scientific">Chiayiivirga flava</name>
    <dbReference type="NCBI Taxonomy" id="659595"/>
    <lineage>
        <taxon>Bacteria</taxon>
        <taxon>Pseudomonadati</taxon>
        <taxon>Pseudomonadota</taxon>
        <taxon>Gammaproteobacteria</taxon>
        <taxon>Lysobacterales</taxon>
        <taxon>Lysobacteraceae</taxon>
        <taxon>Chiayiivirga</taxon>
    </lineage>
</organism>
<keyword evidence="2" id="KW-1185">Reference proteome</keyword>
<dbReference type="RefSeq" id="WP_183960854.1">
    <property type="nucleotide sequence ID" value="NZ_JACHHP010000003.1"/>
</dbReference>
<sequence>MLFYDLAENALANYERLVAAADAVGACTKKWRIDAQGRVSDPKYHAGAGHLVKRSATFFDRHHAFPYLALNVDAPMARSDSALFVFLPDRLLVKERGVIGAVSYENLRASARDGRFIEEESVPSDAQVVGRTWRYVNKRGGPDRRFKYNRQLPVCAYNELDLESDSGLRARFSLSRAGAAQALSAWLNSQRA</sequence>
<gene>
    <name evidence="1" type="ORF">HNQ52_001859</name>
</gene>
<evidence type="ECO:0000313" key="1">
    <source>
        <dbReference type="EMBL" id="MBB5208317.1"/>
    </source>
</evidence>
<evidence type="ECO:0000313" key="2">
    <source>
        <dbReference type="Proteomes" id="UP000521199"/>
    </source>
</evidence>
<dbReference type="EMBL" id="JACHHP010000003">
    <property type="protein sequence ID" value="MBB5208317.1"/>
    <property type="molecule type" value="Genomic_DNA"/>
</dbReference>
<dbReference type="AlphaFoldDB" id="A0A7W8D6A6"/>
<proteinExistence type="predicted"/>
<comment type="caution">
    <text evidence="1">The sequence shown here is derived from an EMBL/GenBank/DDBJ whole genome shotgun (WGS) entry which is preliminary data.</text>
</comment>